<keyword evidence="3" id="KW-1185">Reference proteome</keyword>
<protein>
    <submittedName>
        <fullName evidence="2">Uncharacterized protein</fullName>
    </submittedName>
</protein>
<dbReference type="AlphaFoldDB" id="A0A8C5IQ70"/>
<evidence type="ECO:0000313" key="2">
    <source>
        <dbReference type="Ensembl" id="ENSJHYP00000007604.1"/>
    </source>
</evidence>
<keyword evidence="1" id="KW-0812">Transmembrane</keyword>
<accession>A0A8C5IQ70</accession>
<feature type="transmembrane region" description="Helical" evidence="1">
    <location>
        <begin position="93"/>
        <end position="112"/>
    </location>
</feature>
<reference evidence="2" key="2">
    <citation type="submission" date="2025-09" db="UniProtKB">
        <authorList>
            <consortium name="Ensembl"/>
        </authorList>
    </citation>
    <scope>IDENTIFICATION</scope>
</reference>
<proteinExistence type="predicted"/>
<sequence length="266" mass="29279">MCVSMYFHVFLCVPCIPCVCMCVHVCACVFPCISMCVSMYFHVFPCVSMCVHVFPCVSMCVHVYICVSMFFHVCSCVFTCIFLRLWPSLCVHVCFHVFPSVSMCFHVCFHVFPCVYGLPCGSICISMYFHVCPCEFPCVSLCLWPSCEYVVCVGALGLPAQPWQAVGQQSTELLQECGMRGTPGSVSKGSSAGLPFPSNKTSQGTLGSAVPWLLCPEWLWSCRAQAALCHPQAPSSSSFIPLSPDFPLNRSCQGWAGQELSRARRG</sequence>
<keyword evidence="1" id="KW-1133">Transmembrane helix</keyword>
<dbReference type="Ensembl" id="ENSJHYT00000009253.1">
    <property type="protein sequence ID" value="ENSJHYP00000007604.1"/>
    <property type="gene ID" value="ENSJHYG00000006063.1"/>
</dbReference>
<name>A0A8C5IQ70_JUNHY</name>
<feature type="transmembrane region" description="Helical" evidence="1">
    <location>
        <begin position="37"/>
        <end position="55"/>
    </location>
</feature>
<dbReference type="Proteomes" id="UP000694408">
    <property type="component" value="Unplaced"/>
</dbReference>
<reference evidence="2" key="1">
    <citation type="submission" date="2025-08" db="UniProtKB">
        <authorList>
            <consortium name="Ensembl"/>
        </authorList>
    </citation>
    <scope>IDENTIFICATION</scope>
</reference>
<keyword evidence="1" id="KW-0472">Membrane</keyword>
<organism evidence="2 3">
    <name type="scientific">Junco hyemalis</name>
    <name type="common">Dark-eyed junco</name>
    <dbReference type="NCBI Taxonomy" id="40217"/>
    <lineage>
        <taxon>Eukaryota</taxon>
        <taxon>Metazoa</taxon>
        <taxon>Chordata</taxon>
        <taxon>Craniata</taxon>
        <taxon>Vertebrata</taxon>
        <taxon>Euteleostomi</taxon>
        <taxon>Archelosauria</taxon>
        <taxon>Archosauria</taxon>
        <taxon>Dinosauria</taxon>
        <taxon>Saurischia</taxon>
        <taxon>Theropoda</taxon>
        <taxon>Coelurosauria</taxon>
        <taxon>Aves</taxon>
        <taxon>Neognathae</taxon>
        <taxon>Neoaves</taxon>
        <taxon>Telluraves</taxon>
        <taxon>Australaves</taxon>
        <taxon>Passeriformes</taxon>
        <taxon>Passerellidae</taxon>
        <taxon>Junco</taxon>
    </lineage>
</organism>
<feature type="transmembrane region" description="Helical" evidence="1">
    <location>
        <begin position="6"/>
        <end position="30"/>
    </location>
</feature>
<evidence type="ECO:0000313" key="3">
    <source>
        <dbReference type="Proteomes" id="UP000694408"/>
    </source>
</evidence>
<feature type="transmembrane region" description="Helical" evidence="1">
    <location>
        <begin position="61"/>
        <end position="86"/>
    </location>
</feature>
<evidence type="ECO:0000256" key="1">
    <source>
        <dbReference type="SAM" id="Phobius"/>
    </source>
</evidence>